<comment type="caution">
    <text evidence="1">The sequence shown here is derived from an EMBL/GenBank/DDBJ whole genome shotgun (WGS) entry which is preliminary data.</text>
</comment>
<keyword evidence="2" id="KW-1185">Reference proteome</keyword>
<sequence length="80" mass="8986">MFHLLTMGALSNAIDENIYEDKPTFNFASVELLYPVVPISEDCSITVWESISPADPSKERAGWPKTFNQGSLDLLFKDFS</sequence>
<evidence type="ECO:0000313" key="2">
    <source>
        <dbReference type="Proteomes" id="UP001062846"/>
    </source>
</evidence>
<organism evidence="1 2">
    <name type="scientific">Rhododendron molle</name>
    <name type="common">Chinese azalea</name>
    <name type="synonym">Azalea mollis</name>
    <dbReference type="NCBI Taxonomy" id="49168"/>
    <lineage>
        <taxon>Eukaryota</taxon>
        <taxon>Viridiplantae</taxon>
        <taxon>Streptophyta</taxon>
        <taxon>Embryophyta</taxon>
        <taxon>Tracheophyta</taxon>
        <taxon>Spermatophyta</taxon>
        <taxon>Magnoliopsida</taxon>
        <taxon>eudicotyledons</taxon>
        <taxon>Gunneridae</taxon>
        <taxon>Pentapetalae</taxon>
        <taxon>asterids</taxon>
        <taxon>Ericales</taxon>
        <taxon>Ericaceae</taxon>
        <taxon>Ericoideae</taxon>
        <taxon>Rhodoreae</taxon>
        <taxon>Rhododendron</taxon>
    </lineage>
</organism>
<dbReference type="Proteomes" id="UP001062846">
    <property type="component" value="Chromosome 2"/>
</dbReference>
<name>A0ACC0PS13_RHOML</name>
<accession>A0ACC0PS13</accession>
<proteinExistence type="predicted"/>
<reference evidence="1" key="1">
    <citation type="submission" date="2022-02" db="EMBL/GenBank/DDBJ databases">
        <title>Plant Genome Project.</title>
        <authorList>
            <person name="Zhang R.-G."/>
        </authorList>
    </citation>
    <scope>NUCLEOTIDE SEQUENCE</scope>
    <source>
        <strain evidence="1">AT1</strain>
    </source>
</reference>
<dbReference type="EMBL" id="CM046389">
    <property type="protein sequence ID" value="KAI8568518.1"/>
    <property type="molecule type" value="Genomic_DNA"/>
</dbReference>
<gene>
    <name evidence="1" type="ORF">RHMOL_Rhmol02G0206800</name>
</gene>
<protein>
    <submittedName>
        <fullName evidence="1">Uncharacterized protein</fullName>
    </submittedName>
</protein>
<evidence type="ECO:0000313" key="1">
    <source>
        <dbReference type="EMBL" id="KAI8568518.1"/>
    </source>
</evidence>